<evidence type="ECO:0000256" key="3">
    <source>
        <dbReference type="SAM" id="Phobius"/>
    </source>
</evidence>
<dbReference type="GeneID" id="111277915"/>
<dbReference type="GO" id="GO:0003735">
    <property type="term" value="F:structural constituent of ribosome"/>
    <property type="evidence" value="ECO:0007669"/>
    <property type="project" value="InterPro"/>
</dbReference>
<dbReference type="GO" id="GO:0022625">
    <property type="term" value="C:cytosolic large ribosomal subunit"/>
    <property type="evidence" value="ECO:0007669"/>
    <property type="project" value="TreeGrafter"/>
</dbReference>
<feature type="compositionally biased region" description="Basic and acidic residues" evidence="2">
    <location>
        <begin position="9"/>
        <end position="27"/>
    </location>
</feature>
<accession>A0A6P5WVB4</accession>
<dbReference type="Proteomes" id="UP000515121">
    <property type="component" value="Unplaced"/>
</dbReference>
<reference evidence="5" key="1">
    <citation type="submission" date="2025-08" db="UniProtKB">
        <authorList>
            <consortium name="RefSeq"/>
        </authorList>
    </citation>
    <scope>IDENTIFICATION</scope>
    <source>
        <tissue evidence="5">Fruit stalk</tissue>
    </source>
</reference>
<dbReference type="PANTHER" id="PTHR11363:SF15">
    <property type="entry name" value="PREFOLDIN CHAPERONE SUBUNIT FAMILY PROTEIN"/>
    <property type="match status" value="1"/>
</dbReference>
<evidence type="ECO:0000256" key="2">
    <source>
        <dbReference type="SAM" id="MobiDB-lite"/>
    </source>
</evidence>
<feature type="compositionally biased region" description="Polar residues" evidence="2">
    <location>
        <begin position="31"/>
        <end position="41"/>
    </location>
</feature>
<dbReference type="GO" id="GO:0003723">
    <property type="term" value="F:RNA binding"/>
    <property type="evidence" value="ECO:0007669"/>
    <property type="project" value="TreeGrafter"/>
</dbReference>
<keyword evidence="3" id="KW-1133">Transmembrane helix</keyword>
<dbReference type="PANTHER" id="PTHR11363">
    <property type="entry name" value="60S RIBOSOMAL PROTEIN L3-RELATED"/>
    <property type="match status" value="1"/>
</dbReference>
<feature type="coiled-coil region" evidence="1">
    <location>
        <begin position="311"/>
        <end position="436"/>
    </location>
</feature>
<evidence type="ECO:0000313" key="4">
    <source>
        <dbReference type="Proteomes" id="UP000515121"/>
    </source>
</evidence>
<organism evidence="4 5">
    <name type="scientific">Durio zibethinus</name>
    <name type="common">Durian</name>
    <dbReference type="NCBI Taxonomy" id="66656"/>
    <lineage>
        <taxon>Eukaryota</taxon>
        <taxon>Viridiplantae</taxon>
        <taxon>Streptophyta</taxon>
        <taxon>Embryophyta</taxon>
        <taxon>Tracheophyta</taxon>
        <taxon>Spermatophyta</taxon>
        <taxon>Magnoliopsida</taxon>
        <taxon>eudicotyledons</taxon>
        <taxon>Gunneridae</taxon>
        <taxon>Pentapetalae</taxon>
        <taxon>rosids</taxon>
        <taxon>malvids</taxon>
        <taxon>Malvales</taxon>
        <taxon>Malvaceae</taxon>
        <taxon>Helicteroideae</taxon>
        <taxon>Durio</taxon>
    </lineage>
</organism>
<feature type="coiled-coil region" evidence="1">
    <location>
        <begin position="192"/>
        <end position="282"/>
    </location>
</feature>
<gene>
    <name evidence="5" type="primary">LOC111277915</name>
</gene>
<proteinExistence type="predicted"/>
<protein>
    <submittedName>
        <fullName evidence="5">Myosin-11-like</fullName>
    </submittedName>
</protein>
<keyword evidence="3" id="KW-0472">Membrane</keyword>
<dbReference type="OrthoDB" id="689590at2759"/>
<dbReference type="RefSeq" id="XP_022720085.1">
    <property type="nucleotide sequence ID" value="XM_022864350.1"/>
</dbReference>
<keyword evidence="3" id="KW-0812">Transmembrane</keyword>
<feature type="region of interest" description="Disordered" evidence="2">
    <location>
        <begin position="1"/>
        <end position="52"/>
    </location>
</feature>
<dbReference type="InterPro" id="IPR045077">
    <property type="entry name" value="L3_arc_euk"/>
</dbReference>
<dbReference type="GO" id="GO:0006412">
    <property type="term" value="P:translation"/>
    <property type="evidence" value="ECO:0007669"/>
    <property type="project" value="InterPro"/>
</dbReference>
<keyword evidence="4" id="KW-1185">Reference proteome</keyword>
<dbReference type="AlphaFoldDB" id="A0A6P5WVB4"/>
<sequence length="649" mass="75937">MAKKKLSHQSKDRKQQNPSQETHDSVKESTFAKSSNPMSRHSSMEDPNEKLQNLKSLNSLLVKEAFERRQQIESLVQAKEALEAELSERKELEGEKSEKNVSLELQNGLLSVYMETQMKEMGLEREGEIGALKSKVNGLMCSLENERERLSLACTERDLARNDFELQVNEGSLMKEKLMEMEKNERKFVEEVGKLRMEYDKLVGEKEELEKVKSSVLKEKDLLEKSIKDMEKEVELLRKRIENVVREKKEIEMEKNEQKMKIDEMEKEMWEMGEVISSLRKEEGILRFKVLELEKNCGEAMDREAERAIEIGALVEEKRAKERSIERLMEEKDFVSRSLEVTTVESEDRQRRIEKLLEESDAARRVLEMNEKEIKDMQNKIEDLLGDRNEIERVKVGLENENVELLKEVSELRNVVNRLQEACWDHEKKNKELVSEVSRFRDSFEQVTLERDNALKGLDEEKQNGVNLRLKVSEVEKVLEKTAEELAQKRTEWQNLTKEKKEMESHFGSMTEDKDRLQEDLLEAKRSFNFLRAKMESTSINYERALTLLKNTALLLCRSKDENDRKEKEEAIIAEQKIEDEVEPYAAELEAIKQAFKNKETVEQDLKQKVEFMEKSMVEAQKKKSFWTWVSSATTLLAAVTVAYVARGR</sequence>
<keyword evidence="1" id="KW-0175">Coiled coil</keyword>
<name>A0A6P5WVB4_DURZI</name>
<evidence type="ECO:0000313" key="5">
    <source>
        <dbReference type="RefSeq" id="XP_022720085.1"/>
    </source>
</evidence>
<feature type="coiled-coil region" evidence="1">
    <location>
        <begin position="472"/>
        <end position="534"/>
    </location>
</feature>
<feature type="transmembrane region" description="Helical" evidence="3">
    <location>
        <begin position="626"/>
        <end position="646"/>
    </location>
</feature>
<evidence type="ECO:0000256" key="1">
    <source>
        <dbReference type="SAM" id="Coils"/>
    </source>
</evidence>
<dbReference type="KEGG" id="dzi:111277915"/>